<feature type="transmembrane region" description="Helical" evidence="1">
    <location>
        <begin position="225"/>
        <end position="245"/>
    </location>
</feature>
<dbReference type="EMBL" id="CP025746">
    <property type="protein sequence ID" value="QAA33155.1"/>
    <property type="molecule type" value="Genomic_DNA"/>
</dbReference>
<dbReference type="AlphaFoldDB" id="A0A3R5U6J0"/>
<sequence length="393" mass="45945">MLESEKEVLEYELPYKQNCRLKLSTHILYIVLIAFFTLGAFFFPTDDNEALVLKVFFILFTLFLLILWLYMGILKRSYLEITKEYIKTGSLFGSKTITWDKAADVSIYKQNHNTMIGIITKEKLSKRKDSLGTLFSDLFGGTFSLAISLMIYPDIDIERLYLTISNRIESQLNKEAIENQTNLTDEDTIDIQEYQKKNSSFLISLFKCIFASFAIGILYGYSMYFFNKNFLLIPLIGLIIILYLYNKNYEERAVNFVFRLLIGLTCTIQIFVADMLSIYLTMKLPLQLDYISEFLRYYFKYLLSVNGVMVLIIAFVLFVVGTFQGYQTRLQRQLSKFRMKKIGNYYYKKDGNRILVYLIDPADFDDTDPENQIAIIYILQIGFYNLTHSLSIV</sequence>
<evidence type="ECO:0000313" key="3">
    <source>
        <dbReference type="Proteomes" id="UP000286268"/>
    </source>
</evidence>
<name>A0A3R5U6J0_9CLOT</name>
<feature type="transmembrane region" description="Helical" evidence="1">
    <location>
        <begin position="201"/>
        <end position="219"/>
    </location>
</feature>
<feature type="transmembrane region" description="Helical" evidence="1">
    <location>
        <begin position="26"/>
        <end position="45"/>
    </location>
</feature>
<keyword evidence="1" id="KW-0472">Membrane</keyword>
<reference evidence="2 3" key="1">
    <citation type="submission" date="2018-01" db="EMBL/GenBank/DDBJ databases">
        <title>Genome Sequencing and Assembly of Anaerobacter polyendosporus strain CT4.</title>
        <authorList>
            <person name="Tachaapaikoon C."/>
            <person name="Sutheeworapong S."/>
            <person name="Jenjaroenpun P."/>
            <person name="Wongsurawat T."/>
            <person name="Nookeaw I."/>
            <person name="Cheawchanlertfa P."/>
            <person name="Kosugi A."/>
            <person name="Cheevadhanarak S."/>
            <person name="Ratanakhanokchai K."/>
        </authorList>
    </citation>
    <scope>NUCLEOTIDE SEQUENCE [LARGE SCALE GENOMIC DNA]</scope>
    <source>
        <strain evidence="2 3">CT4</strain>
    </source>
</reference>
<protein>
    <submittedName>
        <fullName evidence="2">Uncharacterized protein</fullName>
    </submittedName>
</protein>
<gene>
    <name evidence="2" type="ORF">C1I91_16765</name>
</gene>
<keyword evidence="1" id="KW-1133">Transmembrane helix</keyword>
<keyword evidence="1" id="KW-0812">Transmembrane</keyword>
<evidence type="ECO:0000256" key="1">
    <source>
        <dbReference type="SAM" id="Phobius"/>
    </source>
</evidence>
<proteinExistence type="predicted"/>
<keyword evidence="3" id="KW-1185">Reference proteome</keyword>
<evidence type="ECO:0000313" key="2">
    <source>
        <dbReference type="EMBL" id="QAA33155.1"/>
    </source>
</evidence>
<accession>A0A3R5U6J0</accession>
<dbReference type="Proteomes" id="UP000286268">
    <property type="component" value="Chromosome"/>
</dbReference>
<feature type="transmembrane region" description="Helical" evidence="1">
    <location>
        <begin position="51"/>
        <end position="73"/>
    </location>
</feature>
<dbReference type="OrthoDB" id="1907465at2"/>
<dbReference type="KEGG" id="cmah:C1I91_16765"/>
<feature type="transmembrane region" description="Helical" evidence="1">
    <location>
        <begin position="257"/>
        <end position="281"/>
    </location>
</feature>
<dbReference type="RefSeq" id="WP_128213883.1">
    <property type="nucleotide sequence ID" value="NZ_CP025746.1"/>
</dbReference>
<organism evidence="2 3">
    <name type="scientific">Clostridium manihotivorum</name>
    <dbReference type="NCBI Taxonomy" id="2320868"/>
    <lineage>
        <taxon>Bacteria</taxon>
        <taxon>Bacillati</taxon>
        <taxon>Bacillota</taxon>
        <taxon>Clostridia</taxon>
        <taxon>Eubacteriales</taxon>
        <taxon>Clostridiaceae</taxon>
        <taxon>Clostridium</taxon>
    </lineage>
</organism>
<feature type="transmembrane region" description="Helical" evidence="1">
    <location>
        <begin position="301"/>
        <end position="323"/>
    </location>
</feature>